<dbReference type="SUPFAM" id="SSF53955">
    <property type="entry name" value="Lysozyme-like"/>
    <property type="match status" value="1"/>
</dbReference>
<evidence type="ECO:0000256" key="7">
    <source>
        <dbReference type="ARBA" id="ARBA00022984"/>
    </source>
</evidence>
<dbReference type="RefSeq" id="WP_005765885.1">
    <property type="nucleotide sequence ID" value="NZ_AMQK01000003.1"/>
</dbReference>
<dbReference type="PANTHER" id="PTHR30400">
    <property type="entry name" value="MONOFUNCTIONAL BIOSYNTHETIC PEPTIDOGLYCAN TRANSGLYCOSYLASE"/>
    <property type="match status" value="1"/>
</dbReference>
<comment type="catalytic activity">
    <reaction evidence="11">
        <text>[GlcNAc-(1-&gt;4)-Mur2Ac(oyl-L-Ala-gamma-D-Glu-L-Lys-D-Ala-D-Ala)](n)-di-trans,octa-cis-undecaprenyl diphosphate + beta-D-GlcNAc-(1-&gt;4)-Mur2Ac(oyl-L-Ala-gamma-D-Glu-L-Lys-D-Ala-D-Ala)-di-trans,octa-cis-undecaprenyl diphosphate = [GlcNAc-(1-&gt;4)-Mur2Ac(oyl-L-Ala-gamma-D-Glu-L-Lys-D-Ala-D-Ala)](n+1)-di-trans,octa-cis-undecaprenyl diphosphate + di-trans,octa-cis-undecaprenyl diphosphate + H(+)</text>
        <dbReference type="Rhea" id="RHEA:23708"/>
        <dbReference type="Rhea" id="RHEA-COMP:9602"/>
        <dbReference type="Rhea" id="RHEA-COMP:9603"/>
        <dbReference type="ChEBI" id="CHEBI:15378"/>
        <dbReference type="ChEBI" id="CHEBI:58405"/>
        <dbReference type="ChEBI" id="CHEBI:60033"/>
        <dbReference type="ChEBI" id="CHEBI:78435"/>
        <dbReference type="EC" id="2.4.99.28"/>
    </reaction>
</comment>
<keyword evidence="7 11" id="KW-0573">Peptidoglycan synthesis</keyword>
<dbReference type="InterPro" id="IPR023346">
    <property type="entry name" value="Lysozyme-like_dom_sf"/>
</dbReference>
<protein>
    <recommendedName>
        <fullName evidence="11">Biosynthetic peptidoglycan transglycosylase</fullName>
        <ecNumber evidence="11">2.4.99.28</ecNumber>
    </recommendedName>
    <alternativeName>
        <fullName evidence="11">Glycan polymerase</fullName>
    </alternativeName>
    <alternativeName>
        <fullName evidence="11">Peptidoglycan glycosyltransferase MtgA</fullName>
        <shortName evidence="11">PGT</shortName>
    </alternativeName>
</protein>
<evidence type="ECO:0000313" key="14">
    <source>
        <dbReference type="Proteomes" id="UP000009359"/>
    </source>
</evidence>
<keyword evidence="9 11" id="KW-0472">Membrane</keyword>
<evidence type="ECO:0000256" key="6">
    <source>
        <dbReference type="ARBA" id="ARBA00022960"/>
    </source>
</evidence>
<organism evidence="13 14">
    <name type="scientific">Bartonella bacilliformis INS</name>
    <dbReference type="NCBI Taxonomy" id="1206782"/>
    <lineage>
        <taxon>Bacteria</taxon>
        <taxon>Pseudomonadati</taxon>
        <taxon>Pseudomonadota</taxon>
        <taxon>Alphaproteobacteria</taxon>
        <taxon>Hyphomicrobiales</taxon>
        <taxon>Bartonellaceae</taxon>
        <taxon>Bartonella</taxon>
    </lineage>
</organism>
<keyword evidence="3 11" id="KW-0328">Glycosyltransferase</keyword>
<evidence type="ECO:0000256" key="2">
    <source>
        <dbReference type="ARBA" id="ARBA00022519"/>
    </source>
</evidence>
<evidence type="ECO:0000259" key="12">
    <source>
        <dbReference type="Pfam" id="PF00912"/>
    </source>
</evidence>
<gene>
    <name evidence="11" type="primary">mtgA</name>
    <name evidence="13" type="ORF">BbINS_00580</name>
</gene>
<comment type="caution">
    <text evidence="13">The sequence shown here is derived from an EMBL/GenBank/DDBJ whole genome shotgun (WGS) entry which is preliminary data.</text>
</comment>
<dbReference type="Proteomes" id="UP000009359">
    <property type="component" value="Unassembled WGS sequence"/>
</dbReference>
<feature type="transmembrane region" description="Helical" evidence="11">
    <location>
        <begin position="52"/>
        <end position="73"/>
    </location>
</feature>
<evidence type="ECO:0000256" key="1">
    <source>
        <dbReference type="ARBA" id="ARBA00022475"/>
    </source>
</evidence>
<feature type="domain" description="Glycosyl transferase family 51" evidence="12">
    <location>
        <begin position="91"/>
        <end position="246"/>
    </location>
</feature>
<keyword evidence="10 11" id="KW-0961">Cell wall biogenesis/degradation</keyword>
<dbReference type="NCBIfam" id="TIGR02070">
    <property type="entry name" value="mono_pep_trsgly"/>
    <property type="match status" value="1"/>
</dbReference>
<proteinExistence type="inferred from homology"/>
<dbReference type="InterPro" id="IPR001264">
    <property type="entry name" value="Glyco_trans_51"/>
</dbReference>
<dbReference type="EMBL" id="AMQK01000003">
    <property type="protein sequence ID" value="EKS46014.1"/>
    <property type="molecule type" value="Genomic_DNA"/>
</dbReference>
<evidence type="ECO:0000256" key="11">
    <source>
        <dbReference type="HAMAP-Rule" id="MF_00766"/>
    </source>
</evidence>
<keyword evidence="4 11" id="KW-0808">Transferase</keyword>
<evidence type="ECO:0000256" key="3">
    <source>
        <dbReference type="ARBA" id="ARBA00022676"/>
    </source>
</evidence>
<comment type="pathway">
    <text evidence="11">Cell wall biogenesis; peptidoglycan biosynthesis.</text>
</comment>
<comment type="subcellular location">
    <subcellularLocation>
        <location evidence="11">Cell inner membrane</location>
        <topology evidence="11">Single-pass membrane protein</topology>
    </subcellularLocation>
</comment>
<dbReference type="InterPro" id="IPR011812">
    <property type="entry name" value="Pep_trsgly"/>
</dbReference>
<dbReference type="PANTHER" id="PTHR30400:SF0">
    <property type="entry name" value="BIOSYNTHETIC PEPTIDOGLYCAN TRANSGLYCOSYLASE"/>
    <property type="match status" value="1"/>
</dbReference>
<dbReference type="Gene3D" id="1.10.3810.10">
    <property type="entry name" value="Biosynthetic peptidoglycan transglycosylase-like"/>
    <property type="match status" value="1"/>
</dbReference>
<keyword evidence="5 11" id="KW-0812">Transmembrane</keyword>
<keyword evidence="8 11" id="KW-1133">Transmembrane helix</keyword>
<evidence type="ECO:0000256" key="8">
    <source>
        <dbReference type="ARBA" id="ARBA00022989"/>
    </source>
</evidence>
<comment type="function">
    <text evidence="11">Peptidoglycan polymerase that catalyzes glycan chain elongation from lipid-linked precursors.</text>
</comment>
<dbReference type="InterPro" id="IPR036950">
    <property type="entry name" value="PBP_transglycosylase"/>
</dbReference>
<keyword evidence="2 11" id="KW-0997">Cell inner membrane</keyword>
<dbReference type="HAMAP" id="MF_00766">
    <property type="entry name" value="PGT_MtgA"/>
    <property type="match status" value="1"/>
</dbReference>
<evidence type="ECO:0000256" key="4">
    <source>
        <dbReference type="ARBA" id="ARBA00022679"/>
    </source>
</evidence>
<keyword evidence="6 11" id="KW-0133">Cell shape</keyword>
<keyword evidence="1 11" id="KW-1003">Cell membrane</keyword>
<comment type="similarity">
    <text evidence="11">Belongs to the glycosyltransferase 51 family.</text>
</comment>
<evidence type="ECO:0000256" key="9">
    <source>
        <dbReference type="ARBA" id="ARBA00023136"/>
    </source>
</evidence>
<dbReference type="EC" id="2.4.99.28" evidence="11"/>
<sequence length="266" mass="31029">MHDGFLYSLQSEITLYYDRKKKNGTVIFMVLSFLKKRQDDSQKRWCCKIRTFVVYSFLCLLFLPIILLLIYRLTFVHPVSTLMMRDVLTRDSYQREWVALSDVSFAGPAGIIVSEDGNFCRHYGVDWNALLTILRDETKPWRGGSTITMQVVKNLFLWSHRSYVRKGLEIFYSLMADFLLSKKRIMEIYINIAEWGPGIYGIEAAAFYYYKKSARALTIQQAAALVASLPNPYVRNPHQPTDHFLTLSRMIEQRIIFSGAYTHCLR</sequence>
<accession>A0ABN0IID8</accession>
<reference evidence="13 14" key="1">
    <citation type="journal article" date="2013" name="Genome Announc.">
        <title>Whole Genome Sequencing and Comparative Analysis of Bartonella bacilliformis Strain INS, the Causative Agent of Carrion's Disease.</title>
        <authorList>
            <person name="Tarazona D."/>
            <person name="Padilla C."/>
            <person name="Caceres O."/>
            <person name="Montenegro J.D."/>
            <person name="Bailon H."/>
            <person name="Ventura G."/>
            <person name="Mendoza G."/>
            <person name="Anaya E."/>
            <person name="Guio H."/>
        </authorList>
    </citation>
    <scope>NUCLEOTIDE SEQUENCE [LARGE SCALE GENOMIC DNA]</scope>
    <source>
        <strain evidence="13 14">INS</strain>
    </source>
</reference>
<evidence type="ECO:0000256" key="5">
    <source>
        <dbReference type="ARBA" id="ARBA00022692"/>
    </source>
</evidence>
<evidence type="ECO:0000256" key="10">
    <source>
        <dbReference type="ARBA" id="ARBA00023316"/>
    </source>
</evidence>
<keyword evidence="14" id="KW-1185">Reference proteome</keyword>
<evidence type="ECO:0000313" key="13">
    <source>
        <dbReference type="EMBL" id="EKS46014.1"/>
    </source>
</evidence>
<dbReference type="Pfam" id="PF00912">
    <property type="entry name" value="Transgly"/>
    <property type="match status" value="1"/>
</dbReference>
<name>A0ABN0IID8_BARBA</name>
<dbReference type="GeneID" id="4684490"/>